<reference evidence="3" key="3">
    <citation type="journal article" date="2019" name="Int. J. Syst. Evol. Microbiol.">
        <title>The Global Catalogue of Microorganisms (GCM) 10K type strain sequencing project: providing services to taxonomists for standard genome sequencing and annotation.</title>
        <authorList>
            <consortium name="The Broad Institute Genomics Platform"/>
            <consortium name="The Broad Institute Genome Sequencing Center for Infectious Disease"/>
            <person name="Wu L."/>
            <person name="Ma J."/>
        </authorList>
    </citation>
    <scope>NUCLEOTIDE SEQUENCE [LARGE SCALE GENOMIC DNA]</scope>
    <source>
        <strain evidence="3">CGMCC 1.8884</strain>
    </source>
</reference>
<dbReference type="AlphaFoldDB" id="A0AAV4K878"/>
<dbReference type="Gene3D" id="3.40.630.30">
    <property type="match status" value="1"/>
</dbReference>
<evidence type="ECO:0008006" key="5">
    <source>
        <dbReference type="Google" id="ProtNLM"/>
    </source>
</evidence>
<evidence type="ECO:0000313" key="2">
    <source>
        <dbReference type="EMBL" id="GGP31073.1"/>
    </source>
</evidence>
<name>A0AAV4K878_9DEIO</name>
<dbReference type="EMBL" id="BMLZ01000049">
    <property type="protein sequence ID" value="GGP31073.1"/>
    <property type="molecule type" value="Genomic_DNA"/>
</dbReference>
<dbReference type="Proteomes" id="UP000652720">
    <property type="component" value="Unassembled WGS sequence"/>
</dbReference>
<evidence type="ECO:0000313" key="3">
    <source>
        <dbReference type="Proteomes" id="UP000630135"/>
    </source>
</evidence>
<reference evidence="1" key="4">
    <citation type="submission" date="2023-08" db="EMBL/GenBank/DDBJ databases">
        <authorList>
            <person name="Sun Q."/>
            <person name="Zhou Y."/>
        </authorList>
    </citation>
    <scope>NUCLEOTIDE SEQUENCE</scope>
    <source>
        <strain evidence="2">CGMCC 1.8884</strain>
        <strain evidence="1">CGMCC 1.8885</strain>
    </source>
</reference>
<dbReference type="Proteomes" id="UP000630135">
    <property type="component" value="Unassembled WGS sequence"/>
</dbReference>
<reference evidence="1" key="2">
    <citation type="journal article" date="2014" name="Int. J. Syst. Evol. Microbiol.">
        <title>Complete genome sequence of Corynebacterium casei LMG S-19264T (=DSM 44701T), isolated from a smear-ripened cheese.</title>
        <authorList>
            <consortium name="US DOE Joint Genome Institute (JGI-PGF)"/>
            <person name="Walter F."/>
            <person name="Albersmeier A."/>
            <person name="Kalinowski J."/>
            <person name="Ruckert C."/>
        </authorList>
    </citation>
    <scope>NUCLEOTIDE SEQUENCE</scope>
    <source>
        <strain evidence="1">CGMCC 1.8885</strain>
    </source>
</reference>
<accession>A0AAV4K878</accession>
<dbReference type="RefSeq" id="WP_017871253.1">
    <property type="nucleotide sequence ID" value="NZ_BMLZ01000049.1"/>
</dbReference>
<evidence type="ECO:0000313" key="4">
    <source>
        <dbReference type="Proteomes" id="UP000652720"/>
    </source>
</evidence>
<dbReference type="SUPFAM" id="SSF55729">
    <property type="entry name" value="Acyl-CoA N-acyltransferases (Nat)"/>
    <property type="match status" value="1"/>
</dbReference>
<dbReference type="GeneID" id="59165371"/>
<organism evidence="1 4">
    <name type="scientific">Deinococcus wulumuqiensis</name>
    <dbReference type="NCBI Taxonomy" id="980427"/>
    <lineage>
        <taxon>Bacteria</taxon>
        <taxon>Thermotogati</taxon>
        <taxon>Deinococcota</taxon>
        <taxon>Deinococci</taxon>
        <taxon>Deinococcales</taxon>
        <taxon>Deinococcaceae</taxon>
        <taxon>Deinococcus</taxon>
    </lineage>
</organism>
<comment type="caution">
    <text evidence="1">The sequence shown here is derived from an EMBL/GenBank/DDBJ whole genome shotgun (WGS) entry which is preliminary data.</text>
</comment>
<keyword evidence="3" id="KW-1185">Reference proteome</keyword>
<dbReference type="InterPro" id="IPR016181">
    <property type="entry name" value="Acyl_CoA_acyltransferase"/>
</dbReference>
<protein>
    <recommendedName>
        <fullName evidence="5">N-acetyltransferase domain-containing protein</fullName>
    </recommendedName>
</protein>
<proteinExistence type="predicted"/>
<reference evidence="2" key="1">
    <citation type="journal article" date="2014" name="Int. J. Syst. Evol. Microbiol.">
        <title>Complete genome of a new Firmicutes species belonging to the dominant human colonic microbiota ('Ruminococcus bicirculans') reveals two chromosomes and a selective capacity to utilize plant glucans.</title>
        <authorList>
            <consortium name="NISC Comparative Sequencing Program"/>
            <person name="Wegmann U."/>
            <person name="Louis P."/>
            <person name="Goesmann A."/>
            <person name="Henrissat B."/>
            <person name="Duncan S.H."/>
            <person name="Flint H.J."/>
        </authorList>
    </citation>
    <scope>NUCLEOTIDE SEQUENCE</scope>
    <source>
        <strain evidence="2">CGMCC 1.8884</strain>
    </source>
</reference>
<gene>
    <name evidence="2" type="ORF">GCM10008021_27240</name>
    <name evidence="1" type="ORF">GCM10010914_28040</name>
</gene>
<dbReference type="EMBL" id="BMMA01000040">
    <property type="protein sequence ID" value="GGI91918.1"/>
    <property type="molecule type" value="Genomic_DNA"/>
</dbReference>
<evidence type="ECO:0000313" key="1">
    <source>
        <dbReference type="EMBL" id="GGI91918.1"/>
    </source>
</evidence>
<sequence>MTPTLRVVPAPPAELLPVFAALYGAAAEDMAWLADTLQAAWVVLDEENNVRGAAGVRPSPAHGLELMGGALAGEPAEEEAVQTALAQAAHRDAGKVYAFADGHLFGAVSLARAGFQEVGAYRLLAGPTPQETVPAPDGLTLRPLAEVPDLAARLDALASYEDRIGHHAVLPAAAEDGAGGYDSALSLIALDGEGRACGICRAAEEEGYVRIDAPGVRADLRHTSLRQALLLGVCAQARARGFGDISLESWGDTPEELAADLALGLDIQFENPIYAAG</sequence>